<organism evidence="1 2">
    <name type="scientific">Photorhabdus akhurstii</name>
    <dbReference type="NCBI Taxonomy" id="171438"/>
    <lineage>
        <taxon>Bacteria</taxon>
        <taxon>Pseudomonadati</taxon>
        <taxon>Pseudomonadota</taxon>
        <taxon>Gammaproteobacteria</taxon>
        <taxon>Enterobacterales</taxon>
        <taxon>Morganellaceae</taxon>
        <taxon>Photorhabdus</taxon>
    </lineage>
</organism>
<dbReference type="RefSeq" id="WP_217470602.1">
    <property type="nucleotide sequence ID" value="NZ_CP020335.1"/>
</dbReference>
<gene>
    <name evidence="1" type="ORF">B0X70_24910</name>
</gene>
<reference evidence="1 2" key="1">
    <citation type="submission" date="2017-03" db="EMBL/GenBank/DDBJ databases">
        <title>Genome comparison of Photorhabdus luminescens strain 0813-124 phase variants.</title>
        <authorList>
            <person name="Chien C.-C."/>
            <person name="Chen W.-J."/>
            <person name="Shih M.-C."/>
            <person name="Hsieh F.-C."/>
        </authorList>
    </citation>
    <scope>NUCLEOTIDE SEQUENCE [LARGE SCALE GENOMIC DNA]</scope>
    <source>
        <strain evidence="1 2">0813-124 phase II</strain>
    </source>
</reference>
<evidence type="ECO:0008006" key="3">
    <source>
        <dbReference type="Google" id="ProtNLM"/>
    </source>
</evidence>
<dbReference type="InterPro" id="IPR007358">
    <property type="entry name" value="Nucleoid_associated_NdpA"/>
</dbReference>
<proteinExistence type="predicted"/>
<name>A0ABX8M1H8_9GAMM</name>
<dbReference type="Proteomes" id="UP000693715">
    <property type="component" value="Chromosome"/>
</dbReference>
<dbReference type="EMBL" id="CP020335">
    <property type="protein sequence ID" value="QXF36070.1"/>
    <property type="molecule type" value="Genomic_DNA"/>
</dbReference>
<keyword evidence="2" id="KW-1185">Reference proteome</keyword>
<dbReference type="Pfam" id="PF04245">
    <property type="entry name" value="NA37"/>
    <property type="match status" value="1"/>
</dbReference>
<evidence type="ECO:0000313" key="2">
    <source>
        <dbReference type="Proteomes" id="UP000693715"/>
    </source>
</evidence>
<protein>
    <recommendedName>
        <fullName evidence="3">Nucleoid-associated protein</fullName>
    </recommendedName>
</protein>
<evidence type="ECO:0000313" key="1">
    <source>
        <dbReference type="EMBL" id="QXF36070.1"/>
    </source>
</evidence>
<accession>A0ABX8M1H8</accession>
<sequence>MIDISSAKVSKVIVHRVGNKLRGEGFHLSQAECHRSSTLDELLLKDFLAPVVRKGQEYYLTHESDVSLNTVNRYASNVFSNPKTFKESSEAIAKHLYGCSSHPNIGSGEFLIILFEDIRSGAQSLQALGLFRVEGKDDYLDVGEEKGAIQVIERVGISLDKVQKGAVIISSGLKVLAIDSLGQKTKYWIENFLKATPSQPPPRNLLK</sequence>